<dbReference type="InterPro" id="IPR008928">
    <property type="entry name" value="6-hairpin_glycosidase_sf"/>
</dbReference>
<dbReference type="SUPFAM" id="SSF48208">
    <property type="entry name" value="Six-hairpin glycosidases"/>
    <property type="match status" value="1"/>
</dbReference>
<evidence type="ECO:0000256" key="2">
    <source>
        <dbReference type="ARBA" id="ARBA00023235"/>
    </source>
</evidence>
<comment type="similarity">
    <text evidence="1">Belongs to the N-acylglucosamine 2-epimerase family.</text>
</comment>
<keyword evidence="4" id="KW-1185">Reference proteome</keyword>
<reference evidence="4" key="1">
    <citation type="journal article" date="2019" name="Int. J. Syst. Evol. Microbiol.">
        <title>The Global Catalogue of Microorganisms (GCM) 10K type strain sequencing project: providing services to taxonomists for standard genome sequencing and annotation.</title>
        <authorList>
            <consortium name="The Broad Institute Genomics Platform"/>
            <consortium name="The Broad Institute Genome Sequencing Center for Infectious Disease"/>
            <person name="Wu L."/>
            <person name="Ma J."/>
        </authorList>
    </citation>
    <scope>NUCLEOTIDE SEQUENCE [LARGE SCALE GENOMIC DNA]</scope>
    <source>
        <strain evidence="4">JCM 17925</strain>
    </source>
</reference>
<name>A0ABP8KPY6_9BACT</name>
<protein>
    <submittedName>
        <fullName evidence="3">AGE family epimerase/isomerase</fullName>
    </submittedName>
</protein>
<accession>A0ABP8KPY6</accession>
<dbReference type="Gene3D" id="1.50.10.10">
    <property type="match status" value="1"/>
</dbReference>
<evidence type="ECO:0000313" key="3">
    <source>
        <dbReference type="EMBL" id="GAA4411413.1"/>
    </source>
</evidence>
<dbReference type="Pfam" id="PF07221">
    <property type="entry name" value="GlcNAc_2-epim"/>
    <property type="match status" value="1"/>
</dbReference>
<comment type="caution">
    <text evidence="3">The sequence shown here is derived from an EMBL/GenBank/DDBJ whole genome shotgun (WGS) entry which is preliminary data.</text>
</comment>
<dbReference type="RefSeq" id="WP_345269415.1">
    <property type="nucleotide sequence ID" value="NZ_BAABHB010000008.1"/>
</dbReference>
<dbReference type="PANTHER" id="PTHR15108">
    <property type="entry name" value="N-ACYLGLUCOSAMINE-2-EPIMERASE"/>
    <property type="match status" value="1"/>
</dbReference>
<evidence type="ECO:0000313" key="4">
    <source>
        <dbReference type="Proteomes" id="UP001500936"/>
    </source>
</evidence>
<dbReference type="InterPro" id="IPR010819">
    <property type="entry name" value="AGE/CE"/>
</dbReference>
<sequence>MLEFQRLSALYQEMLLGTIVPFWLRHSADRTCGGFYNVLTDAGEVVDADKAITVQAQQAWAFATLYKQVDAQAAWLEHARHGADFLANYAHDHKLNCYSIVDRRGRPVAPATDALPDCAVAQAYVRMFAATGNDDWAMPAKQTLQNLLRRRQAIRTGRAQEIGGFRQWQHLSEPVAVLKTLLDTRELLSEESWKEAIGEVLHELLHEFTDRRADLLREYVLPEGSFCNTPQGRQLSPGLTFQAAGYMLDLAHLTNNRKLSMQAIAWSLRIAEWAWDTAVGGFVQWVDMKDQPVPEPTVNHRLAWVHLEALSTFIKGYLYTHHPECPKWFSRVHDYTFTGFADPTGKGWYPVIDAKGQPVLPLKATPTEGCYHQIKCMHEAWQTLEQCALLQPAGRYSRTYR</sequence>
<organism evidence="3 4">
    <name type="scientific">Nibrella viscosa</name>
    <dbReference type="NCBI Taxonomy" id="1084524"/>
    <lineage>
        <taxon>Bacteria</taxon>
        <taxon>Pseudomonadati</taxon>
        <taxon>Bacteroidota</taxon>
        <taxon>Cytophagia</taxon>
        <taxon>Cytophagales</taxon>
        <taxon>Spirosomataceae</taxon>
        <taxon>Nibrella</taxon>
    </lineage>
</organism>
<gene>
    <name evidence="3" type="ORF">GCM10023187_37180</name>
</gene>
<dbReference type="InterPro" id="IPR012341">
    <property type="entry name" value="6hp_glycosidase-like_sf"/>
</dbReference>
<dbReference type="Proteomes" id="UP001500936">
    <property type="component" value="Unassembled WGS sequence"/>
</dbReference>
<proteinExistence type="inferred from homology"/>
<dbReference type="EMBL" id="BAABHB010000008">
    <property type="protein sequence ID" value="GAA4411413.1"/>
    <property type="molecule type" value="Genomic_DNA"/>
</dbReference>
<evidence type="ECO:0000256" key="1">
    <source>
        <dbReference type="ARBA" id="ARBA00008558"/>
    </source>
</evidence>
<keyword evidence="2" id="KW-0413">Isomerase</keyword>